<accession>A0A6P8ISQ8</accession>
<dbReference type="GO" id="GO:0019955">
    <property type="term" value="F:cytokine binding"/>
    <property type="evidence" value="ECO:0007669"/>
    <property type="project" value="TreeGrafter"/>
</dbReference>
<dbReference type="InterPro" id="IPR036116">
    <property type="entry name" value="FN3_sf"/>
</dbReference>
<name>A0A6P8ISQ8_ACTTE</name>
<keyword evidence="2" id="KW-0677">Repeat</keyword>
<keyword evidence="5" id="KW-0325">Glycoprotein</keyword>
<dbReference type="GO" id="GO:0043235">
    <property type="term" value="C:receptor complex"/>
    <property type="evidence" value="ECO:0007669"/>
    <property type="project" value="TreeGrafter"/>
</dbReference>
<dbReference type="InterPro" id="IPR003961">
    <property type="entry name" value="FN3_dom"/>
</dbReference>
<dbReference type="GO" id="GO:0009897">
    <property type="term" value="C:external side of plasma membrane"/>
    <property type="evidence" value="ECO:0007669"/>
    <property type="project" value="TreeGrafter"/>
</dbReference>
<dbReference type="SUPFAM" id="SSF49265">
    <property type="entry name" value="Fibronectin type III"/>
    <property type="match status" value="1"/>
</dbReference>
<dbReference type="GeneID" id="116303795"/>
<evidence type="ECO:0000256" key="5">
    <source>
        <dbReference type="ARBA" id="ARBA00023180"/>
    </source>
</evidence>
<keyword evidence="4" id="KW-0675">Receptor</keyword>
<evidence type="ECO:0000313" key="8">
    <source>
        <dbReference type="RefSeq" id="XP_031569258.1"/>
    </source>
</evidence>
<dbReference type="SMART" id="SM00060">
    <property type="entry name" value="FN3"/>
    <property type="match status" value="2"/>
</dbReference>
<feature type="domain" description="Fibronectin type-III" evidence="6">
    <location>
        <begin position="143"/>
        <end position="240"/>
    </location>
</feature>
<evidence type="ECO:0000256" key="1">
    <source>
        <dbReference type="ARBA" id="ARBA00022729"/>
    </source>
</evidence>
<dbReference type="PROSITE" id="PS50853">
    <property type="entry name" value="FN3"/>
    <property type="match status" value="2"/>
</dbReference>
<dbReference type="PANTHER" id="PTHR23036">
    <property type="entry name" value="CYTOKINE RECEPTOR"/>
    <property type="match status" value="1"/>
</dbReference>
<dbReference type="PANTHER" id="PTHR23036:SF151">
    <property type="entry name" value="FIBRONECTIN TYPE-III DOMAIN-CONTAINING PROTEIN"/>
    <property type="match status" value="1"/>
</dbReference>
<dbReference type="AlphaFoldDB" id="A0A6P8ISQ8"/>
<dbReference type="GO" id="GO:0004896">
    <property type="term" value="F:cytokine receptor activity"/>
    <property type="evidence" value="ECO:0007669"/>
    <property type="project" value="TreeGrafter"/>
</dbReference>
<dbReference type="InterPro" id="IPR013783">
    <property type="entry name" value="Ig-like_fold"/>
</dbReference>
<evidence type="ECO:0000313" key="7">
    <source>
        <dbReference type="Proteomes" id="UP000515163"/>
    </source>
</evidence>
<dbReference type="InParanoid" id="A0A6P8ISQ8"/>
<reference evidence="8" key="1">
    <citation type="submission" date="2025-08" db="UniProtKB">
        <authorList>
            <consortium name="RefSeq"/>
        </authorList>
    </citation>
    <scope>IDENTIFICATION</scope>
    <source>
        <tissue evidence="8">Tentacle</tissue>
    </source>
</reference>
<keyword evidence="1" id="KW-0732">Signal</keyword>
<keyword evidence="7" id="KW-1185">Reference proteome</keyword>
<gene>
    <name evidence="8" type="primary">LOC116303795</name>
</gene>
<dbReference type="CDD" id="cd00063">
    <property type="entry name" value="FN3"/>
    <property type="match status" value="1"/>
</dbReference>
<dbReference type="KEGG" id="aten:116303795"/>
<dbReference type="Gene3D" id="2.60.40.10">
    <property type="entry name" value="Immunoglobulins"/>
    <property type="match status" value="2"/>
</dbReference>
<organism evidence="7 8">
    <name type="scientific">Actinia tenebrosa</name>
    <name type="common">Australian red waratah sea anemone</name>
    <dbReference type="NCBI Taxonomy" id="6105"/>
    <lineage>
        <taxon>Eukaryota</taxon>
        <taxon>Metazoa</taxon>
        <taxon>Cnidaria</taxon>
        <taxon>Anthozoa</taxon>
        <taxon>Hexacorallia</taxon>
        <taxon>Actiniaria</taxon>
        <taxon>Actiniidae</taxon>
        <taxon>Actinia</taxon>
    </lineage>
</organism>
<dbReference type="RefSeq" id="XP_031569258.1">
    <property type="nucleotide sequence ID" value="XM_031713398.1"/>
</dbReference>
<dbReference type="InterPro" id="IPR050379">
    <property type="entry name" value="Type-I_Cytokine_Rcpt"/>
</dbReference>
<feature type="domain" description="Fibronectin type-III" evidence="6">
    <location>
        <begin position="245"/>
        <end position="334"/>
    </location>
</feature>
<evidence type="ECO:0000256" key="2">
    <source>
        <dbReference type="ARBA" id="ARBA00022737"/>
    </source>
</evidence>
<sequence length="336" mass="37486">MAIWNKVVPIEDLSPLIDLIKDNGGETNLSLSLRIPGLTWNSKYGSQTSTEYKELKQKLINNVTFVDGMYGKQYHTNTQLVSIQRIAGMPSGHNVVANLKISFTQLKHTTAIELQEILENLIIGGQNTEIVECSSDDNFFCSIPTNVNVRPGKKSTEIVVGWKTFTDGFNDNGYYRHHRFVYNISSTANGTTTWADTLSTGISIVGGLKPFTHYCIRMAIESFKASGFFSEPKCTRTNQDKPSIPPIILSAYNTSHVSIFVEWNQTIPRAGWNGIPIGYQVDWVVGNRNFGINDSYYNITTGLRPYTWYTIKVSGRTIVGAGASNAVQVRTSEWCK</sequence>
<keyword evidence="3" id="KW-1015">Disulfide bond</keyword>
<evidence type="ECO:0000256" key="4">
    <source>
        <dbReference type="ARBA" id="ARBA00023170"/>
    </source>
</evidence>
<evidence type="ECO:0000259" key="6">
    <source>
        <dbReference type="PROSITE" id="PS50853"/>
    </source>
</evidence>
<dbReference type="Proteomes" id="UP000515163">
    <property type="component" value="Unplaced"/>
</dbReference>
<dbReference type="Pfam" id="PF00041">
    <property type="entry name" value="fn3"/>
    <property type="match status" value="1"/>
</dbReference>
<evidence type="ECO:0000256" key="3">
    <source>
        <dbReference type="ARBA" id="ARBA00023157"/>
    </source>
</evidence>
<protein>
    <submittedName>
        <fullName evidence="8">Uncharacterized protein LOC116303795</fullName>
    </submittedName>
</protein>
<proteinExistence type="predicted"/>